<protein>
    <submittedName>
        <fullName evidence="8">MBOAT, membrane-bound O-acyltransferase family-domain-containing protein</fullName>
    </submittedName>
</protein>
<dbReference type="PANTHER" id="PTHR13906:SF4">
    <property type="entry name" value="LYSOPHOSPHOLIPID ACYLTRANSFERASE 6"/>
    <property type="match status" value="1"/>
</dbReference>
<keyword evidence="9" id="KW-1185">Reference proteome</keyword>
<dbReference type="GO" id="GO:0047184">
    <property type="term" value="F:1-acylglycerophosphocholine O-acyltransferase activity"/>
    <property type="evidence" value="ECO:0007669"/>
    <property type="project" value="TreeGrafter"/>
</dbReference>
<feature type="transmembrane region" description="Helical" evidence="7">
    <location>
        <begin position="52"/>
        <end position="81"/>
    </location>
</feature>
<feature type="transmembrane region" description="Helical" evidence="7">
    <location>
        <begin position="422"/>
        <end position="442"/>
    </location>
</feature>
<comment type="subcellular location">
    <subcellularLocation>
        <location evidence="1">Membrane</location>
        <topology evidence="1">Multi-pass membrane protein</topology>
    </subcellularLocation>
</comment>
<evidence type="ECO:0000313" key="8">
    <source>
        <dbReference type="EMBL" id="KAF2484758.1"/>
    </source>
</evidence>
<evidence type="ECO:0000256" key="5">
    <source>
        <dbReference type="ARBA" id="ARBA00023136"/>
    </source>
</evidence>
<keyword evidence="6 8" id="KW-0012">Acyltransferase</keyword>
<dbReference type="GO" id="GO:0046474">
    <property type="term" value="P:glycerophospholipid biosynthetic process"/>
    <property type="evidence" value="ECO:0007669"/>
    <property type="project" value="TreeGrafter"/>
</dbReference>
<evidence type="ECO:0000256" key="1">
    <source>
        <dbReference type="ARBA" id="ARBA00004141"/>
    </source>
</evidence>
<keyword evidence="3 7" id="KW-0812">Transmembrane</keyword>
<dbReference type="AlphaFoldDB" id="A0A6A6PX59"/>
<dbReference type="GeneID" id="54478046"/>
<feature type="transmembrane region" description="Helical" evidence="7">
    <location>
        <begin position="170"/>
        <end position="189"/>
    </location>
</feature>
<sequence>MLPYIDLPFVYVSTLLGSSLDEIKIIASFLLSYPLAAILKRLPDDKPWLKNVFNISIGLFFVVGLFDLWWGLATIILDAIITYLIAGYVQGPYMPWIGFVWLMGHMSVSHIYRHMLNDPAVIDITGAQMVLVMKLSAFCWNVWDGRQKQSELNDTQKDRMLVKLPNPLDFAGFVFFFPALHAGPAFDYIDYHRWLNTTMFDLPPGTDPMKAPPTRKKRRIPRSGTPAMLKLGAGLIWLVLFLQLSPFYNPSVILGDQFTKHNILWRIFHLHMLNFVTRMKYYGVWMMAEGACILSGIGYKGLDPKTGKPDWSRLTNIRPSGVEFAQNSHAYLGNWNMNTNHWLRNYIYLRVTPKGKKPGFRASMATFVTSAFWHGFEPGYYMAFVLASFIQNVAKNSRRLLRPFFMTPDGKRPTPYKRYYDIFTWLVTQLAFTFTTTPFILLSLHDSLLAWSRVYFYAIIGVGISSLFLLTPGKAFLQKKVKARTTVPAQPSPGKPEVHRADSQEALQGATLGVPHEPGQEFDEMVDEITEEVKKRKGSAVGPDGAALRKLVADTLDRNLEGLRGAGSKAKEL</sequence>
<feature type="transmembrane region" description="Helical" evidence="7">
    <location>
        <begin position="227"/>
        <end position="248"/>
    </location>
</feature>
<evidence type="ECO:0000256" key="4">
    <source>
        <dbReference type="ARBA" id="ARBA00022989"/>
    </source>
</evidence>
<evidence type="ECO:0000256" key="7">
    <source>
        <dbReference type="SAM" id="Phobius"/>
    </source>
</evidence>
<dbReference type="Pfam" id="PF03062">
    <property type="entry name" value="MBOAT"/>
    <property type="match status" value="1"/>
</dbReference>
<dbReference type="GO" id="GO:0030258">
    <property type="term" value="P:lipid modification"/>
    <property type="evidence" value="ECO:0007669"/>
    <property type="project" value="TreeGrafter"/>
</dbReference>
<dbReference type="Proteomes" id="UP000799767">
    <property type="component" value="Unassembled WGS sequence"/>
</dbReference>
<reference evidence="8" key="1">
    <citation type="journal article" date="2020" name="Stud. Mycol.">
        <title>101 Dothideomycetes genomes: a test case for predicting lifestyles and emergence of pathogens.</title>
        <authorList>
            <person name="Haridas S."/>
            <person name="Albert R."/>
            <person name="Binder M."/>
            <person name="Bloem J."/>
            <person name="Labutti K."/>
            <person name="Salamov A."/>
            <person name="Andreopoulos B."/>
            <person name="Baker S."/>
            <person name="Barry K."/>
            <person name="Bills G."/>
            <person name="Bluhm B."/>
            <person name="Cannon C."/>
            <person name="Castanera R."/>
            <person name="Culley D."/>
            <person name="Daum C."/>
            <person name="Ezra D."/>
            <person name="Gonzalez J."/>
            <person name="Henrissat B."/>
            <person name="Kuo A."/>
            <person name="Liang C."/>
            <person name="Lipzen A."/>
            <person name="Lutzoni F."/>
            <person name="Magnuson J."/>
            <person name="Mondo S."/>
            <person name="Nolan M."/>
            <person name="Ohm R."/>
            <person name="Pangilinan J."/>
            <person name="Park H.-J."/>
            <person name="Ramirez L."/>
            <person name="Alfaro M."/>
            <person name="Sun H."/>
            <person name="Tritt A."/>
            <person name="Yoshinaga Y."/>
            <person name="Zwiers L.-H."/>
            <person name="Turgeon B."/>
            <person name="Goodwin S."/>
            <person name="Spatafora J."/>
            <person name="Crous P."/>
            <person name="Grigoriev I."/>
        </authorList>
    </citation>
    <scope>NUCLEOTIDE SEQUENCE</scope>
    <source>
        <strain evidence="8">CBS 113389</strain>
    </source>
</reference>
<feature type="transmembrane region" description="Helical" evidence="7">
    <location>
        <begin position="454"/>
        <end position="477"/>
    </location>
</feature>
<accession>A0A6A6PX59</accession>
<dbReference type="GO" id="GO:0003841">
    <property type="term" value="F:1-acylglycerol-3-phosphate O-acyltransferase activity"/>
    <property type="evidence" value="ECO:0007669"/>
    <property type="project" value="TreeGrafter"/>
</dbReference>
<dbReference type="GO" id="GO:0016020">
    <property type="term" value="C:membrane"/>
    <property type="evidence" value="ECO:0007669"/>
    <property type="project" value="UniProtKB-SubCell"/>
</dbReference>
<evidence type="ECO:0000256" key="2">
    <source>
        <dbReference type="ARBA" id="ARBA00022679"/>
    </source>
</evidence>
<dbReference type="InterPro" id="IPR049941">
    <property type="entry name" value="LPLAT_7/PORCN-like"/>
</dbReference>
<dbReference type="EMBL" id="MU001634">
    <property type="protein sequence ID" value="KAF2484758.1"/>
    <property type="molecule type" value="Genomic_DNA"/>
</dbReference>
<feature type="transmembrane region" description="Helical" evidence="7">
    <location>
        <begin position="93"/>
        <end position="112"/>
    </location>
</feature>
<dbReference type="PANTHER" id="PTHR13906">
    <property type="entry name" value="PORCUPINE"/>
    <property type="match status" value="1"/>
</dbReference>
<feature type="transmembrane region" description="Helical" evidence="7">
    <location>
        <begin position="281"/>
        <end position="299"/>
    </location>
</feature>
<name>A0A6A6PX59_9PEZI</name>
<dbReference type="InterPro" id="IPR004299">
    <property type="entry name" value="MBOAT_fam"/>
</dbReference>
<keyword evidence="4 7" id="KW-1133">Transmembrane helix</keyword>
<evidence type="ECO:0000313" key="9">
    <source>
        <dbReference type="Proteomes" id="UP000799767"/>
    </source>
</evidence>
<gene>
    <name evidence="8" type="ORF">BDY17DRAFT_323590</name>
</gene>
<keyword evidence="5 7" id="KW-0472">Membrane</keyword>
<organism evidence="8 9">
    <name type="scientific">Neohortaea acidophila</name>
    <dbReference type="NCBI Taxonomy" id="245834"/>
    <lineage>
        <taxon>Eukaryota</taxon>
        <taxon>Fungi</taxon>
        <taxon>Dikarya</taxon>
        <taxon>Ascomycota</taxon>
        <taxon>Pezizomycotina</taxon>
        <taxon>Dothideomycetes</taxon>
        <taxon>Dothideomycetidae</taxon>
        <taxon>Mycosphaerellales</taxon>
        <taxon>Teratosphaeriaceae</taxon>
        <taxon>Neohortaea</taxon>
    </lineage>
</organism>
<proteinExistence type="predicted"/>
<feature type="transmembrane region" description="Helical" evidence="7">
    <location>
        <begin position="124"/>
        <end position="143"/>
    </location>
</feature>
<evidence type="ECO:0000256" key="3">
    <source>
        <dbReference type="ARBA" id="ARBA00022692"/>
    </source>
</evidence>
<dbReference type="OrthoDB" id="286734at2759"/>
<dbReference type="GO" id="GO:0005783">
    <property type="term" value="C:endoplasmic reticulum"/>
    <property type="evidence" value="ECO:0007669"/>
    <property type="project" value="TreeGrafter"/>
</dbReference>
<evidence type="ECO:0000256" key="6">
    <source>
        <dbReference type="ARBA" id="ARBA00023315"/>
    </source>
</evidence>
<keyword evidence="2 8" id="KW-0808">Transferase</keyword>
<dbReference type="RefSeq" id="XP_033591327.1">
    <property type="nucleotide sequence ID" value="XM_033737044.1"/>
</dbReference>